<accession>A0A7W7Y4A0</accession>
<dbReference type="Gene3D" id="3.40.50.720">
    <property type="entry name" value="NAD(P)-binding Rossmann-like Domain"/>
    <property type="match status" value="1"/>
</dbReference>
<comment type="caution">
    <text evidence="2">The sequence shown here is derived from an EMBL/GenBank/DDBJ whole genome shotgun (WGS) entry which is preliminary data.</text>
</comment>
<evidence type="ECO:0000313" key="2">
    <source>
        <dbReference type="EMBL" id="MBB5021831.1"/>
    </source>
</evidence>
<proteinExistence type="predicted"/>
<gene>
    <name evidence="2" type="ORF">HNR37_001145</name>
</gene>
<dbReference type="RefSeq" id="WP_183731258.1">
    <property type="nucleotide sequence ID" value="NZ_JACHID010000006.1"/>
</dbReference>
<dbReference type="PANTHER" id="PTHR43267">
    <property type="entry name" value="TRNA THREONYLCARBAMOYLADENOSINE DEHYDRATASE"/>
    <property type="match status" value="1"/>
</dbReference>
<dbReference type="SUPFAM" id="SSF69572">
    <property type="entry name" value="Activating enzymes of the ubiquitin-like proteins"/>
    <property type="match status" value="1"/>
</dbReference>
<dbReference type="GO" id="GO:0061503">
    <property type="term" value="F:tRNA threonylcarbamoyladenosine dehydratase"/>
    <property type="evidence" value="ECO:0007669"/>
    <property type="project" value="TreeGrafter"/>
</dbReference>
<reference evidence="2 3" key="1">
    <citation type="submission" date="2020-08" db="EMBL/GenBank/DDBJ databases">
        <title>Genomic Encyclopedia of Type Strains, Phase IV (KMG-IV): sequencing the most valuable type-strain genomes for metagenomic binning, comparative biology and taxonomic classification.</title>
        <authorList>
            <person name="Goeker M."/>
        </authorList>
    </citation>
    <scope>NUCLEOTIDE SEQUENCE [LARGE SCALE GENOMIC DNA]</scope>
    <source>
        <strain evidence="2 3">DSM 22071</strain>
    </source>
</reference>
<dbReference type="AlphaFoldDB" id="A0A7W7Y4A0"/>
<sequence length="252" mass="27867">MSTTRTKSGPVEDIFSRSAILVGPESLSILERSSVAVVGLGGVGSYAVEALARAGVGRLVLMDFDRISPSNINRQIFALHSTLGQAKAEVARQRVLDINPGCQVQVFDEFVRRDDWSEDVLDEMDLVLDCIDSFSPKLHLIRTLLLKQQQFISSMGAAGKLDVSRVCQGQMSDTRNCPMARRLRKFLRKNQCSLQFPVVYSDELPRYWQPLESVSTGVGRDRVMQGSMVFVPAAFGITIASWACKTLFEGMA</sequence>
<dbReference type="EMBL" id="JACHID010000006">
    <property type="protein sequence ID" value="MBB5021831.1"/>
    <property type="molecule type" value="Genomic_DNA"/>
</dbReference>
<dbReference type="InterPro" id="IPR035985">
    <property type="entry name" value="Ubiquitin-activating_enz"/>
</dbReference>
<dbReference type="GO" id="GO:0061504">
    <property type="term" value="P:cyclic threonylcarbamoyladenosine biosynthetic process"/>
    <property type="evidence" value="ECO:0007669"/>
    <property type="project" value="TreeGrafter"/>
</dbReference>
<evidence type="ECO:0000259" key="1">
    <source>
        <dbReference type="Pfam" id="PF00899"/>
    </source>
</evidence>
<protein>
    <submittedName>
        <fullName evidence="2">tRNA A37 threonylcarbamoyladenosine dehydratase</fullName>
    </submittedName>
</protein>
<name>A0A7W7Y4A0_9BACT</name>
<dbReference type="InterPro" id="IPR045886">
    <property type="entry name" value="ThiF/MoeB/HesA"/>
</dbReference>
<dbReference type="Pfam" id="PF00899">
    <property type="entry name" value="ThiF"/>
    <property type="match status" value="1"/>
</dbReference>
<dbReference type="PANTHER" id="PTHR43267:SF1">
    <property type="entry name" value="TRNA THREONYLCARBAMOYLADENOSINE DEHYDRATASE"/>
    <property type="match status" value="1"/>
</dbReference>
<dbReference type="CDD" id="cd00755">
    <property type="entry name" value="YgdL_like"/>
    <property type="match status" value="1"/>
</dbReference>
<feature type="domain" description="THIF-type NAD/FAD binding fold" evidence="1">
    <location>
        <begin position="16"/>
        <end position="247"/>
    </location>
</feature>
<dbReference type="Proteomes" id="UP000528322">
    <property type="component" value="Unassembled WGS sequence"/>
</dbReference>
<keyword evidence="3" id="KW-1185">Reference proteome</keyword>
<dbReference type="GO" id="GO:0008641">
    <property type="term" value="F:ubiquitin-like modifier activating enzyme activity"/>
    <property type="evidence" value="ECO:0007669"/>
    <property type="project" value="InterPro"/>
</dbReference>
<evidence type="ECO:0000313" key="3">
    <source>
        <dbReference type="Proteomes" id="UP000528322"/>
    </source>
</evidence>
<dbReference type="InterPro" id="IPR000594">
    <property type="entry name" value="ThiF_NAD_FAD-bd"/>
</dbReference>
<organism evidence="2 3">
    <name type="scientific">Desulfurispira natronophila</name>
    <dbReference type="NCBI Taxonomy" id="682562"/>
    <lineage>
        <taxon>Bacteria</taxon>
        <taxon>Pseudomonadati</taxon>
        <taxon>Chrysiogenota</taxon>
        <taxon>Chrysiogenia</taxon>
        <taxon>Chrysiogenales</taxon>
        <taxon>Chrysiogenaceae</taxon>
        <taxon>Desulfurispira</taxon>
    </lineage>
</organism>